<sequence length="255" mass="28367">MLRLLSATVLLSGLIGCSDAPSNRAAPATTTAAPDTAAIRAAAREFRVHYNTPINLDSTDYYLLPISVVAQEGEGRGGKSGSFSSYESDESSSSSFAVGTCYNLIFLQKSTRQEYPLLPHGRFVITELDIEKKPDVRWPFLFYSIIKADTNTDGRQGDDDASALFVSDRSGRQLRQLTPDGTRFQTRLLLPKTSLMLVEVQPDTDHNRRYTYADGSYWLRFDLRDLNAPPVRQPAPALTKALQQQMLTRQSRAPQ</sequence>
<reference evidence="1" key="1">
    <citation type="submission" date="2021-10" db="EMBL/GenBank/DDBJ databases">
        <authorList>
            <person name="Dean J.D."/>
            <person name="Kim M.K."/>
            <person name="Newey C.N."/>
            <person name="Stoker T.S."/>
            <person name="Thompson D.W."/>
            <person name="Grose J.H."/>
        </authorList>
    </citation>
    <scope>NUCLEOTIDE SEQUENCE</scope>
    <source>
        <strain evidence="1">BT178</strain>
    </source>
</reference>
<dbReference type="PROSITE" id="PS51257">
    <property type="entry name" value="PROKAR_LIPOPROTEIN"/>
    <property type="match status" value="1"/>
</dbReference>
<proteinExistence type="predicted"/>
<evidence type="ECO:0000313" key="2">
    <source>
        <dbReference type="Proteomes" id="UP001165296"/>
    </source>
</evidence>
<organism evidence="1 2">
    <name type="scientific">Hymenobacter lucidus</name>
    <dbReference type="NCBI Taxonomy" id="2880930"/>
    <lineage>
        <taxon>Bacteria</taxon>
        <taxon>Pseudomonadati</taxon>
        <taxon>Bacteroidota</taxon>
        <taxon>Cytophagia</taxon>
        <taxon>Cytophagales</taxon>
        <taxon>Hymenobacteraceae</taxon>
        <taxon>Hymenobacter</taxon>
    </lineage>
</organism>
<dbReference type="Proteomes" id="UP001165296">
    <property type="component" value="Unassembled WGS sequence"/>
</dbReference>
<accession>A0ABS8AQ97</accession>
<name>A0ABS8AQ97_9BACT</name>
<comment type="caution">
    <text evidence="1">The sequence shown here is derived from an EMBL/GenBank/DDBJ whole genome shotgun (WGS) entry which is preliminary data.</text>
</comment>
<gene>
    <name evidence="1" type="ORF">LGH74_09870</name>
</gene>
<evidence type="ECO:0000313" key="1">
    <source>
        <dbReference type="EMBL" id="MCB2408284.1"/>
    </source>
</evidence>
<dbReference type="RefSeq" id="WP_226175189.1">
    <property type="nucleotide sequence ID" value="NZ_JAJADR010000002.1"/>
</dbReference>
<keyword evidence="2" id="KW-1185">Reference proteome</keyword>
<dbReference type="EMBL" id="JAJADR010000002">
    <property type="protein sequence ID" value="MCB2408284.1"/>
    <property type="molecule type" value="Genomic_DNA"/>
</dbReference>
<protein>
    <submittedName>
        <fullName evidence="1">Uncharacterized protein</fullName>
    </submittedName>
</protein>